<protein>
    <recommendedName>
        <fullName evidence="1">ATP-dependent DNA ligase family profile domain-containing protein</fullName>
    </recommendedName>
</protein>
<dbReference type="Gene3D" id="3.30.470.30">
    <property type="entry name" value="DNA ligase/mRNA capping enzyme"/>
    <property type="match status" value="1"/>
</dbReference>
<dbReference type="EMBL" id="JBHHMI010000029">
    <property type="protein sequence ID" value="MFB5269328.1"/>
    <property type="molecule type" value="Genomic_DNA"/>
</dbReference>
<accession>A0ABV5AYN3</accession>
<evidence type="ECO:0000259" key="1">
    <source>
        <dbReference type="Pfam" id="PF01068"/>
    </source>
</evidence>
<sequence>MYIDPMRLVDCSTPFESDQHIAELKMDGIRGILDVDVSTRLYTRHRNEITSRFQEITAAATEAAPKNTVLDGELFIGNTETGAPDFAATMSRFLSKRFIAATPGLTFVAFDILVYKGKNLKHLPGYSKKSAAWLIGVQRGDKIIHAGTLTHGITGQAGKSIFPLLKKLTVRETRDYAYVEPIIRIGVRFRHWTDKGLMRLPVLERIII</sequence>
<proteinExistence type="predicted"/>
<dbReference type="RefSeq" id="WP_375357600.1">
    <property type="nucleotide sequence ID" value="NZ_JBHHMI010000029.1"/>
</dbReference>
<dbReference type="Proteomes" id="UP001580346">
    <property type="component" value="Unassembled WGS sequence"/>
</dbReference>
<name>A0ABV5AYN3_9BACL</name>
<dbReference type="Pfam" id="PF01068">
    <property type="entry name" value="DNA_ligase_A_M"/>
    <property type="match status" value="1"/>
</dbReference>
<reference evidence="2 3" key="1">
    <citation type="submission" date="2024-09" db="EMBL/GenBank/DDBJ databases">
        <title>Paenibacillus zeirhizospherea sp. nov., isolated from surface of the maize (Zea mays) roots in a horticulture field, Hungary.</title>
        <authorList>
            <person name="Marton D."/>
            <person name="Farkas M."/>
            <person name="Bedics A."/>
            <person name="Toth E."/>
            <person name="Tancsics A."/>
            <person name="Boka K."/>
            <person name="Maroti G."/>
            <person name="Kriszt B."/>
            <person name="Cserhati M."/>
        </authorList>
    </citation>
    <scope>NUCLEOTIDE SEQUENCE [LARGE SCALE GENOMIC DNA]</scope>
    <source>
        <strain evidence="2 3">KCTC 33519</strain>
    </source>
</reference>
<dbReference type="InterPro" id="IPR012310">
    <property type="entry name" value="DNA_ligase_ATP-dep_cent"/>
</dbReference>
<evidence type="ECO:0000313" key="2">
    <source>
        <dbReference type="EMBL" id="MFB5269328.1"/>
    </source>
</evidence>
<dbReference type="SUPFAM" id="SSF56091">
    <property type="entry name" value="DNA ligase/mRNA capping enzyme, catalytic domain"/>
    <property type="match status" value="1"/>
</dbReference>
<dbReference type="Gene3D" id="3.30.1490.70">
    <property type="match status" value="1"/>
</dbReference>
<comment type="caution">
    <text evidence="2">The sequence shown here is derived from an EMBL/GenBank/DDBJ whole genome shotgun (WGS) entry which is preliminary data.</text>
</comment>
<organism evidence="2 3">
    <name type="scientific">Paenibacillus enshidis</name>
    <dbReference type="NCBI Taxonomy" id="1458439"/>
    <lineage>
        <taxon>Bacteria</taxon>
        <taxon>Bacillati</taxon>
        <taxon>Bacillota</taxon>
        <taxon>Bacilli</taxon>
        <taxon>Bacillales</taxon>
        <taxon>Paenibacillaceae</taxon>
        <taxon>Paenibacillus</taxon>
    </lineage>
</organism>
<keyword evidence="3" id="KW-1185">Reference proteome</keyword>
<gene>
    <name evidence="2" type="ORF">ACE41H_21435</name>
</gene>
<feature type="domain" description="ATP-dependent DNA ligase family profile" evidence="1">
    <location>
        <begin position="15"/>
        <end position="126"/>
    </location>
</feature>
<evidence type="ECO:0000313" key="3">
    <source>
        <dbReference type="Proteomes" id="UP001580346"/>
    </source>
</evidence>